<dbReference type="Proteomes" id="UP000243499">
    <property type="component" value="Chromosome 8"/>
</dbReference>
<sequence>MAKQERLIIVYAVVPDASLISQSPARRMCARACLHALLNKVPHPTSCPMGPLCATCPYHRIQDACHVC</sequence>
<name>A0A2T8IA08_9POAL</name>
<reference evidence="1" key="1">
    <citation type="submission" date="2018-04" db="EMBL/GenBank/DDBJ databases">
        <title>WGS assembly of Panicum hallii.</title>
        <authorList>
            <person name="Lovell J."/>
            <person name="Jenkins J."/>
            <person name="Lowry D."/>
            <person name="Mamidi S."/>
            <person name="Sreedasyam A."/>
            <person name="Weng X."/>
            <person name="Barry K."/>
            <person name="Bonette J."/>
            <person name="Campitelli B."/>
            <person name="Daum C."/>
            <person name="Gordon S."/>
            <person name="Gould B."/>
            <person name="Lipzen A."/>
            <person name="Macqueen A."/>
            <person name="Palacio-Mejia J."/>
            <person name="Plott C."/>
            <person name="Shakirov E."/>
            <person name="Shu S."/>
            <person name="Yoshinaga Y."/>
            <person name="Zane M."/>
            <person name="Rokhsar D."/>
            <person name="Grimwood J."/>
            <person name="Schmutz J."/>
            <person name="Juenger T."/>
        </authorList>
    </citation>
    <scope>NUCLEOTIDE SEQUENCE [LARGE SCALE GENOMIC DNA]</scope>
    <source>
        <strain evidence="1">FIL2</strain>
    </source>
</reference>
<proteinExistence type="predicted"/>
<gene>
    <name evidence="1" type="ORF">PAHAL_8G233200</name>
</gene>
<evidence type="ECO:0000313" key="1">
    <source>
        <dbReference type="EMBL" id="PVH34500.1"/>
    </source>
</evidence>
<dbReference type="EMBL" id="CM008053">
    <property type="protein sequence ID" value="PVH34500.1"/>
    <property type="molecule type" value="Genomic_DNA"/>
</dbReference>
<organism evidence="1">
    <name type="scientific">Panicum hallii</name>
    <dbReference type="NCBI Taxonomy" id="206008"/>
    <lineage>
        <taxon>Eukaryota</taxon>
        <taxon>Viridiplantae</taxon>
        <taxon>Streptophyta</taxon>
        <taxon>Embryophyta</taxon>
        <taxon>Tracheophyta</taxon>
        <taxon>Spermatophyta</taxon>
        <taxon>Magnoliopsida</taxon>
        <taxon>Liliopsida</taxon>
        <taxon>Poales</taxon>
        <taxon>Poaceae</taxon>
        <taxon>PACMAD clade</taxon>
        <taxon>Panicoideae</taxon>
        <taxon>Panicodae</taxon>
        <taxon>Paniceae</taxon>
        <taxon>Panicinae</taxon>
        <taxon>Panicum</taxon>
        <taxon>Panicum sect. Panicum</taxon>
    </lineage>
</organism>
<dbReference type="AlphaFoldDB" id="A0A2T8IA08"/>
<dbReference type="Gramene" id="PVH34500">
    <property type="protein sequence ID" value="PVH34500"/>
    <property type="gene ID" value="PAHAL_8G233200"/>
</dbReference>
<protein>
    <submittedName>
        <fullName evidence="1">Uncharacterized protein</fullName>
    </submittedName>
</protein>
<accession>A0A2T8IA08</accession>